<reference evidence="1" key="4">
    <citation type="submission" date="2019-03" db="UniProtKB">
        <authorList>
            <consortium name="EnsemblPlants"/>
        </authorList>
    </citation>
    <scope>IDENTIFICATION</scope>
</reference>
<evidence type="ECO:0000313" key="2">
    <source>
        <dbReference type="Proteomes" id="UP000015105"/>
    </source>
</evidence>
<evidence type="ECO:0000313" key="1">
    <source>
        <dbReference type="EnsemblPlants" id="AET3Gv20341300.46"/>
    </source>
</evidence>
<dbReference type="EnsemblPlants" id="AET3Gv20341300.46">
    <property type="protein sequence ID" value="AET3Gv20341300.46"/>
    <property type="gene ID" value="AET3Gv20341300"/>
</dbReference>
<keyword evidence="2" id="KW-1185">Reference proteome</keyword>
<dbReference type="Gramene" id="AET3Gv20341300.48">
    <property type="protein sequence ID" value="AET3Gv20341300.48"/>
    <property type="gene ID" value="AET3Gv20341300"/>
</dbReference>
<reference evidence="2" key="2">
    <citation type="journal article" date="2017" name="Nat. Plants">
        <title>The Aegilops tauschii genome reveals multiple impacts of transposons.</title>
        <authorList>
            <person name="Zhao G."/>
            <person name="Zou C."/>
            <person name="Li K."/>
            <person name="Wang K."/>
            <person name="Li T."/>
            <person name="Gao L."/>
            <person name="Zhang X."/>
            <person name="Wang H."/>
            <person name="Yang Z."/>
            <person name="Liu X."/>
            <person name="Jiang W."/>
            <person name="Mao L."/>
            <person name="Kong X."/>
            <person name="Jiao Y."/>
            <person name="Jia J."/>
        </authorList>
    </citation>
    <scope>NUCLEOTIDE SEQUENCE [LARGE SCALE GENOMIC DNA]</scope>
    <source>
        <strain evidence="2">cv. AL8/78</strain>
    </source>
</reference>
<dbReference type="EnsemblPlants" id="AET3Gv20341300.48">
    <property type="protein sequence ID" value="AET3Gv20341300.48"/>
    <property type="gene ID" value="AET3Gv20341300"/>
</dbReference>
<dbReference type="Gramene" id="AET3Gv20341300.46">
    <property type="protein sequence ID" value="AET3Gv20341300.46"/>
    <property type="gene ID" value="AET3Gv20341300"/>
</dbReference>
<dbReference type="AlphaFoldDB" id="A0A453EHC3"/>
<name>A0A453EHC3_AEGTS</name>
<organism evidence="1 2">
    <name type="scientific">Aegilops tauschii subsp. strangulata</name>
    <name type="common">Goatgrass</name>
    <dbReference type="NCBI Taxonomy" id="200361"/>
    <lineage>
        <taxon>Eukaryota</taxon>
        <taxon>Viridiplantae</taxon>
        <taxon>Streptophyta</taxon>
        <taxon>Embryophyta</taxon>
        <taxon>Tracheophyta</taxon>
        <taxon>Spermatophyta</taxon>
        <taxon>Magnoliopsida</taxon>
        <taxon>Liliopsida</taxon>
        <taxon>Poales</taxon>
        <taxon>Poaceae</taxon>
        <taxon>BOP clade</taxon>
        <taxon>Pooideae</taxon>
        <taxon>Triticodae</taxon>
        <taxon>Triticeae</taxon>
        <taxon>Triticinae</taxon>
        <taxon>Aegilops</taxon>
    </lineage>
</organism>
<proteinExistence type="predicted"/>
<reference evidence="2" key="1">
    <citation type="journal article" date="2014" name="Science">
        <title>Ancient hybridizations among the ancestral genomes of bread wheat.</title>
        <authorList>
            <consortium name="International Wheat Genome Sequencing Consortium,"/>
            <person name="Marcussen T."/>
            <person name="Sandve S.R."/>
            <person name="Heier L."/>
            <person name="Spannagl M."/>
            <person name="Pfeifer M."/>
            <person name="Jakobsen K.S."/>
            <person name="Wulff B.B."/>
            <person name="Steuernagel B."/>
            <person name="Mayer K.F."/>
            <person name="Olsen O.A."/>
        </authorList>
    </citation>
    <scope>NUCLEOTIDE SEQUENCE [LARGE SCALE GENOMIC DNA]</scope>
    <source>
        <strain evidence="2">cv. AL8/78</strain>
    </source>
</reference>
<accession>A0A453EHC3</accession>
<reference evidence="1" key="3">
    <citation type="journal article" date="2017" name="Nature">
        <title>Genome sequence of the progenitor of the wheat D genome Aegilops tauschii.</title>
        <authorList>
            <person name="Luo M.C."/>
            <person name="Gu Y.Q."/>
            <person name="Puiu D."/>
            <person name="Wang H."/>
            <person name="Twardziok S.O."/>
            <person name="Deal K.R."/>
            <person name="Huo N."/>
            <person name="Zhu T."/>
            <person name="Wang L."/>
            <person name="Wang Y."/>
            <person name="McGuire P.E."/>
            <person name="Liu S."/>
            <person name="Long H."/>
            <person name="Ramasamy R.K."/>
            <person name="Rodriguez J.C."/>
            <person name="Van S.L."/>
            <person name="Yuan L."/>
            <person name="Wang Z."/>
            <person name="Xia Z."/>
            <person name="Xiao L."/>
            <person name="Anderson O.D."/>
            <person name="Ouyang S."/>
            <person name="Liang Y."/>
            <person name="Zimin A.V."/>
            <person name="Pertea G."/>
            <person name="Qi P."/>
            <person name="Bennetzen J.L."/>
            <person name="Dai X."/>
            <person name="Dawson M.W."/>
            <person name="Muller H.G."/>
            <person name="Kugler K."/>
            <person name="Rivarola-Duarte L."/>
            <person name="Spannagl M."/>
            <person name="Mayer K.F.X."/>
            <person name="Lu F.H."/>
            <person name="Bevan M.W."/>
            <person name="Leroy P."/>
            <person name="Li P."/>
            <person name="You F.M."/>
            <person name="Sun Q."/>
            <person name="Liu Z."/>
            <person name="Lyons E."/>
            <person name="Wicker T."/>
            <person name="Salzberg S.L."/>
            <person name="Devos K.M."/>
            <person name="Dvorak J."/>
        </authorList>
    </citation>
    <scope>NUCLEOTIDE SEQUENCE [LARGE SCALE GENOMIC DNA]</scope>
    <source>
        <strain evidence="1">cv. AL8/78</strain>
    </source>
</reference>
<dbReference type="Proteomes" id="UP000015105">
    <property type="component" value="Chromosome 3D"/>
</dbReference>
<protein>
    <submittedName>
        <fullName evidence="1">Uncharacterized protein</fullName>
    </submittedName>
</protein>
<reference evidence="1" key="5">
    <citation type="journal article" date="2021" name="G3 (Bethesda)">
        <title>Aegilops tauschii genome assembly Aet v5.0 features greater sequence contiguity and improved annotation.</title>
        <authorList>
            <person name="Wang L."/>
            <person name="Zhu T."/>
            <person name="Rodriguez J.C."/>
            <person name="Deal K.R."/>
            <person name="Dubcovsky J."/>
            <person name="McGuire P.E."/>
            <person name="Lux T."/>
            <person name="Spannagl M."/>
            <person name="Mayer K.F.X."/>
            <person name="Baldrich P."/>
            <person name="Meyers B.C."/>
            <person name="Huo N."/>
            <person name="Gu Y.Q."/>
            <person name="Zhou H."/>
            <person name="Devos K.M."/>
            <person name="Bennetzen J.L."/>
            <person name="Unver T."/>
            <person name="Budak H."/>
            <person name="Gulick P.J."/>
            <person name="Galiba G."/>
            <person name="Kalapos B."/>
            <person name="Nelson D.R."/>
            <person name="Li P."/>
            <person name="You F.M."/>
            <person name="Luo M.C."/>
            <person name="Dvorak J."/>
        </authorList>
    </citation>
    <scope>NUCLEOTIDE SEQUENCE [LARGE SCALE GENOMIC DNA]</scope>
    <source>
        <strain evidence="1">cv. AL8/78</strain>
    </source>
</reference>
<sequence length="74" mass="8628">MTIVMTGSSTFAFADDNDNEFLRLHLRVIVSMLPFCSILRFLQWSSTQLRITSLSLDEQHEHHQTDRSCARWVS</sequence>